<dbReference type="AlphaFoldDB" id="A0ABD1EV64"/>
<dbReference type="EMBL" id="JBDJPC010000005">
    <property type="protein sequence ID" value="KAL1502666.1"/>
    <property type="molecule type" value="Genomic_DNA"/>
</dbReference>
<reference evidence="1 2" key="1">
    <citation type="submission" date="2024-05" db="EMBL/GenBank/DDBJ databases">
        <title>Genetic variation in Jamaican populations of the coffee berry borer (Hypothenemus hampei).</title>
        <authorList>
            <person name="Errbii M."/>
            <person name="Myrie A."/>
        </authorList>
    </citation>
    <scope>NUCLEOTIDE SEQUENCE [LARGE SCALE GENOMIC DNA]</scope>
    <source>
        <strain evidence="1">JA-Hopewell-2020-01-JO</strain>
        <tissue evidence="1">Whole body</tissue>
    </source>
</reference>
<sequence>MSYWEEVVAVLRTVPEIGEWFDVEDPANLKEITRATLEIWKEATLYQGLCTYVYMYIGHRRSSNFIFQVPNRRDSVLMNANINAEENEKLWTYGCPVWTHSVKRLED</sequence>
<protein>
    <submittedName>
        <fullName evidence="1">Uncharacterized protein</fullName>
    </submittedName>
</protein>
<comment type="caution">
    <text evidence="1">The sequence shown here is derived from an EMBL/GenBank/DDBJ whole genome shotgun (WGS) entry which is preliminary data.</text>
</comment>
<organism evidence="1 2">
    <name type="scientific">Hypothenemus hampei</name>
    <name type="common">Coffee berry borer</name>
    <dbReference type="NCBI Taxonomy" id="57062"/>
    <lineage>
        <taxon>Eukaryota</taxon>
        <taxon>Metazoa</taxon>
        <taxon>Ecdysozoa</taxon>
        <taxon>Arthropoda</taxon>
        <taxon>Hexapoda</taxon>
        <taxon>Insecta</taxon>
        <taxon>Pterygota</taxon>
        <taxon>Neoptera</taxon>
        <taxon>Endopterygota</taxon>
        <taxon>Coleoptera</taxon>
        <taxon>Polyphaga</taxon>
        <taxon>Cucujiformia</taxon>
        <taxon>Curculionidae</taxon>
        <taxon>Scolytinae</taxon>
        <taxon>Hypothenemus</taxon>
    </lineage>
</organism>
<keyword evidence="2" id="KW-1185">Reference proteome</keyword>
<name>A0ABD1EV64_HYPHA</name>
<gene>
    <name evidence="1" type="ORF">ABEB36_007779</name>
</gene>
<evidence type="ECO:0000313" key="2">
    <source>
        <dbReference type="Proteomes" id="UP001566132"/>
    </source>
</evidence>
<evidence type="ECO:0000313" key="1">
    <source>
        <dbReference type="EMBL" id="KAL1502666.1"/>
    </source>
</evidence>
<accession>A0ABD1EV64</accession>
<dbReference type="Proteomes" id="UP001566132">
    <property type="component" value="Unassembled WGS sequence"/>
</dbReference>
<proteinExistence type="predicted"/>